<dbReference type="GO" id="GO:0004672">
    <property type="term" value="F:protein kinase activity"/>
    <property type="evidence" value="ECO:0007669"/>
    <property type="project" value="InterPro"/>
</dbReference>
<evidence type="ECO:0000256" key="1">
    <source>
        <dbReference type="ARBA" id="ARBA00012202"/>
    </source>
</evidence>
<dbReference type="GO" id="GO:0007168">
    <property type="term" value="P:receptor guanylyl cyclase signaling pathway"/>
    <property type="evidence" value="ECO:0007669"/>
    <property type="project" value="TreeGrafter"/>
</dbReference>
<dbReference type="InterPro" id="IPR001245">
    <property type="entry name" value="Ser-Thr/Tyr_kinase_cat_dom"/>
</dbReference>
<dbReference type="EMBL" id="JASDAP010000010">
    <property type="protein sequence ID" value="KAK1896237.1"/>
    <property type="molecule type" value="Genomic_DNA"/>
</dbReference>
<dbReference type="Gene3D" id="3.40.50.2300">
    <property type="match status" value="1"/>
</dbReference>
<evidence type="ECO:0000256" key="4">
    <source>
        <dbReference type="ARBA" id="ARBA00023293"/>
    </source>
</evidence>
<dbReference type="GO" id="GO:0004016">
    <property type="term" value="F:adenylate cyclase activity"/>
    <property type="evidence" value="ECO:0007669"/>
    <property type="project" value="TreeGrafter"/>
</dbReference>
<gene>
    <name evidence="6" type="ORF">KUDE01_021684</name>
</gene>
<protein>
    <recommendedName>
        <fullName evidence="1">guanylate cyclase</fullName>
        <ecNumber evidence="1">4.6.1.2</ecNumber>
    </recommendedName>
</protein>
<evidence type="ECO:0000313" key="7">
    <source>
        <dbReference type="Proteomes" id="UP001228049"/>
    </source>
</evidence>
<reference evidence="6" key="1">
    <citation type="submission" date="2023-04" db="EMBL/GenBank/DDBJ databases">
        <title>Chromosome-level genome of Chaenocephalus aceratus.</title>
        <authorList>
            <person name="Park H."/>
        </authorList>
    </citation>
    <scope>NUCLEOTIDE SEQUENCE</scope>
    <source>
        <strain evidence="6">DE</strain>
        <tissue evidence="6">Muscle</tissue>
    </source>
</reference>
<evidence type="ECO:0000313" key="6">
    <source>
        <dbReference type="EMBL" id="KAK1896237.1"/>
    </source>
</evidence>
<dbReference type="InterPro" id="IPR011009">
    <property type="entry name" value="Kinase-like_dom_sf"/>
</dbReference>
<keyword evidence="7" id="KW-1185">Reference proteome</keyword>
<dbReference type="GO" id="GO:0001653">
    <property type="term" value="F:peptide receptor activity"/>
    <property type="evidence" value="ECO:0007669"/>
    <property type="project" value="TreeGrafter"/>
</dbReference>
<keyword evidence="6" id="KW-0675">Receptor</keyword>
<keyword evidence="4" id="KW-0141">cGMP biosynthesis</keyword>
<organism evidence="6 7">
    <name type="scientific">Dissostichus eleginoides</name>
    <name type="common">Patagonian toothfish</name>
    <name type="synonym">Dissostichus amissus</name>
    <dbReference type="NCBI Taxonomy" id="100907"/>
    <lineage>
        <taxon>Eukaryota</taxon>
        <taxon>Metazoa</taxon>
        <taxon>Chordata</taxon>
        <taxon>Craniata</taxon>
        <taxon>Vertebrata</taxon>
        <taxon>Euteleostomi</taxon>
        <taxon>Actinopterygii</taxon>
        <taxon>Neopterygii</taxon>
        <taxon>Teleostei</taxon>
        <taxon>Neoteleostei</taxon>
        <taxon>Acanthomorphata</taxon>
        <taxon>Eupercaria</taxon>
        <taxon>Perciformes</taxon>
        <taxon>Notothenioidei</taxon>
        <taxon>Nototheniidae</taxon>
        <taxon>Dissostichus</taxon>
    </lineage>
</organism>
<dbReference type="InterPro" id="IPR028082">
    <property type="entry name" value="Peripla_BP_I"/>
</dbReference>
<name>A0AAD9C835_DISEL</name>
<dbReference type="EC" id="4.6.1.2" evidence="1"/>
<dbReference type="PROSITE" id="PS50011">
    <property type="entry name" value="PROTEIN_KINASE_DOM"/>
    <property type="match status" value="1"/>
</dbReference>
<dbReference type="GO" id="GO:0004383">
    <property type="term" value="F:guanylate cyclase activity"/>
    <property type="evidence" value="ECO:0007669"/>
    <property type="project" value="UniProtKB-EC"/>
</dbReference>
<keyword evidence="2" id="KW-0547">Nucleotide-binding</keyword>
<dbReference type="PANTHER" id="PTHR11920:SF483">
    <property type="entry name" value="GUANYLATE CYCLASE"/>
    <property type="match status" value="1"/>
</dbReference>
<dbReference type="SUPFAM" id="SSF53822">
    <property type="entry name" value="Periplasmic binding protein-like I"/>
    <property type="match status" value="1"/>
</dbReference>
<evidence type="ECO:0000256" key="3">
    <source>
        <dbReference type="ARBA" id="ARBA00023239"/>
    </source>
</evidence>
<proteinExistence type="predicted"/>
<comment type="caution">
    <text evidence="6">The sequence shown here is derived from an EMBL/GenBank/DDBJ whole genome shotgun (WGS) entry which is preliminary data.</text>
</comment>
<keyword evidence="3" id="KW-0456">Lyase</keyword>
<sequence>MNIIAGGFYDGLMLYTRSERDDVAVRRSVGRGRSSPEDVETERFTIVLVYNSSEEQLSANPGTTLHWLGGVRPRDVPFCGFKNENPVCVTKTVTIHQMASIVVFFMRMKLEKELVAQLWRISWDDIQMGNLEKVLRSGSRITLSLRGSNYGSLMTGDGNMQVFAKTGYFKGNIVAIKYTNRKRIELNREVLFELKHYCPRGSLQDILENDSITLDWMFKYSLINDIVKGMLFLHNSVILSHGKLKSSNCVVDNRFVLKITDYGLSSFRSESSGKDAHAYYAQRLWMAPELLRMEAPPQGLRKETSSASASSSRRWRCAEEPFTWRETPQPKVKSVEIVDRVVLGEWPCLRPTTDPQSHSPELGQLMQRCWAEEPTERPEFNHIRLLLRKQNK</sequence>
<dbReference type="InterPro" id="IPR000719">
    <property type="entry name" value="Prot_kinase_dom"/>
</dbReference>
<accession>A0AAD9C835</accession>
<dbReference type="PANTHER" id="PTHR11920">
    <property type="entry name" value="GUANYLYL CYCLASE"/>
    <property type="match status" value="1"/>
</dbReference>
<feature type="domain" description="Protein kinase" evidence="5">
    <location>
        <begin position="120"/>
        <end position="392"/>
    </location>
</feature>
<dbReference type="InterPro" id="IPR050401">
    <property type="entry name" value="Cyclic_nucleotide_synthase"/>
</dbReference>
<evidence type="ECO:0000259" key="5">
    <source>
        <dbReference type="PROSITE" id="PS50011"/>
    </source>
</evidence>
<dbReference type="Proteomes" id="UP001228049">
    <property type="component" value="Unassembled WGS sequence"/>
</dbReference>
<dbReference type="GO" id="GO:0005524">
    <property type="term" value="F:ATP binding"/>
    <property type="evidence" value="ECO:0007669"/>
    <property type="project" value="InterPro"/>
</dbReference>
<dbReference type="SUPFAM" id="SSF56112">
    <property type="entry name" value="Protein kinase-like (PK-like)"/>
    <property type="match status" value="1"/>
</dbReference>
<dbReference type="Pfam" id="PF07714">
    <property type="entry name" value="PK_Tyr_Ser-Thr"/>
    <property type="match status" value="1"/>
</dbReference>
<dbReference type="Gene3D" id="1.10.510.10">
    <property type="entry name" value="Transferase(Phosphotransferase) domain 1"/>
    <property type="match status" value="2"/>
</dbReference>
<evidence type="ECO:0000256" key="2">
    <source>
        <dbReference type="ARBA" id="ARBA00022741"/>
    </source>
</evidence>
<dbReference type="GO" id="GO:0005886">
    <property type="term" value="C:plasma membrane"/>
    <property type="evidence" value="ECO:0007669"/>
    <property type="project" value="TreeGrafter"/>
</dbReference>
<dbReference type="AlphaFoldDB" id="A0AAD9C835"/>